<proteinExistence type="predicted"/>
<dbReference type="EMBL" id="CAJMWT010006133">
    <property type="protein sequence ID" value="CAE6513040.1"/>
    <property type="molecule type" value="Genomic_DNA"/>
</dbReference>
<gene>
    <name evidence="2" type="ORF">RDB_LOCUS155478</name>
</gene>
<feature type="region of interest" description="Disordered" evidence="1">
    <location>
        <begin position="115"/>
        <end position="221"/>
    </location>
</feature>
<organism evidence="2 3">
    <name type="scientific">Rhizoctonia solani</name>
    <dbReference type="NCBI Taxonomy" id="456999"/>
    <lineage>
        <taxon>Eukaryota</taxon>
        <taxon>Fungi</taxon>
        <taxon>Dikarya</taxon>
        <taxon>Basidiomycota</taxon>
        <taxon>Agaricomycotina</taxon>
        <taxon>Agaricomycetes</taxon>
        <taxon>Cantharellales</taxon>
        <taxon>Ceratobasidiaceae</taxon>
        <taxon>Rhizoctonia</taxon>
    </lineage>
</organism>
<dbReference type="AlphaFoldDB" id="A0A8H3DBE3"/>
<dbReference type="Proteomes" id="UP000663843">
    <property type="component" value="Unassembled WGS sequence"/>
</dbReference>
<sequence length="221" mass="25088">MADGKREIQRTSIERLMTRKAKYLHVREHGHLFGDKYDCYFNPYSHSQVNEVSCKRIVRPYGLHVGRGGPDRKPIHELIGLRDDYDFWLDIPPTAAEVRRETKVVEREEACDKALGASKDKAGAKHAAPPKGKERKNASVSHRSKRDHVEVDDEESNDGTINRRDTHTLTDSASKSDTARKTTKGALKNTGKKVKPTKSAGRKDQVSQYIRTKPRFIDRAL</sequence>
<accession>A0A8H3DBE3</accession>
<protein>
    <submittedName>
        <fullName evidence="2">Uncharacterized protein</fullName>
    </submittedName>
</protein>
<name>A0A8H3DBE3_9AGAM</name>
<comment type="caution">
    <text evidence="2">The sequence shown here is derived from an EMBL/GenBank/DDBJ whole genome shotgun (WGS) entry which is preliminary data.</text>
</comment>
<evidence type="ECO:0000256" key="1">
    <source>
        <dbReference type="SAM" id="MobiDB-lite"/>
    </source>
</evidence>
<evidence type="ECO:0000313" key="3">
    <source>
        <dbReference type="Proteomes" id="UP000663843"/>
    </source>
</evidence>
<evidence type="ECO:0000313" key="2">
    <source>
        <dbReference type="EMBL" id="CAE6513040.1"/>
    </source>
</evidence>
<reference evidence="2" key="1">
    <citation type="submission" date="2021-01" db="EMBL/GenBank/DDBJ databases">
        <authorList>
            <person name="Kaushik A."/>
        </authorList>
    </citation>
    <scope>NUCLEOTIDE SEQUENCE</scope>
    <source>
        <strain evidence="2">AG2-2IIIB</strain>
    </source>
</reference>